<dbReference type="AlphaFoldDB" id="A0A550BWN0"/>
<accession>A0A550BWN0</accession>
<evidence type="ECO:0000313" key="2">
    <source>
        <dbReference type="Proteomes" id="UP000320762"/>
    </source>
</evidence>
<organism evidence="1 2">
    <name type="scientific">Schizophyllum amplum</name>
    <dbReference type="NCBI Taxonomy" id="97359"/>
    <lineage>
        <taxon>Eukaryota</taxon>
        <taxon>Fungi</taxon>
        <taxon>Dikarya</taxon>
        <taxon>Basidiomycota</taxon>
        <taxon>Agaricomycotina</taxon>
        <taxon>Agaricomycetes</taxon>
        <taxon>Agaricomycetidae</taxon>
        <taxon>Agaricales</taxon>
        <taxon>Schizophyllaceae</taxon>
        <taxon>Schizophyllum</taxon>
    </lineage>
</organism>
<sequence length="56" mass="5967">MRGSTYSLDGAGRSGDHAVPIKVSTPISLRSAIPRFSPACIVRSGVFGWCPPSWCM</sequence>
<evidence type="ECO:0000313" key="1">
    <source>
        <dbReference type="EMBL" id="TRM56954.1"/>
    </source>
</evidence>
<dbReference type="EMBL" id="VDMD01000055">
    <property type="protein sequence ID" value="TRM56954.1"/>
    <property type="molecule type" value="Genomic_DNA"/>
</dbReference>
<comment type="caution">
    <text evidence="1">The sequence shown here is derived from an EMBL/GenBank/DDBJ whole genome shotgun (WGS) entry which is preliminary data.</text>
</comment>
<protein>
    <submittedName>
        <fullName evidence="1">Uncharacterized protein</fullName>
    </submittedName>
</protein>
<gene>
    <name evidence="1" type="ORF">BD626DRAFT_516956</name>
</gene>
<name>A0A550BWN0_9AGAR</name>
<reference evidence="1 2" key="1">
    <citation type="journal article" date="2019" name="New Phytol.">
        <title>Comparative genomics reveals unique wood-decay strategies and fruiting body development in the Schizophyllaceae.</title>
        <authorList>
            <person name="Almasi E."/>
            <person name="Sahu N."/>
            <person name="Krizsan K."/>
            <person name="Balint B."/>
            <person name="Kovacs G.M."/>
            <person name="Kiss B."/>
            <person name="Cseklye J."/>
            <person name="Drula E."/>
            <person name="Henrissat B."/>
            <person name="Nagy I."/>
            <person name="Chovatia M."/>
            <person name="Adam C."/>
            <person name="LaButti K."/>
            <person name="Lipzen A."/>
            <person name="Riley R."/>
            <person name="Grigoriev I.V."/>
            <person name="Nagy L.G."/>
        </authorList>
    </citation>
    <scope>NUCLEOTIDE SEQUENCE [LARGE SCALE GENOMIC DNA]</scope>
    <source>
        <strain evidence="1 2">NL-1724</strain>
    </source>
</reference>
<proteinExistence type="predicted"/>
<dbReference type="Proteomes" id="UP000320762">
    <property type="component" value="Unassembled WGS sequence"/>
</dbReference>
<keyword evidence="2" id="KW-1185">Reference proteome</keyword>